<reference evidence="1 2" key="1">
    <citation type="journal article" date="2020" name="Insects">
        <title>Bacteria Belonging to Pseudomonas typographi sp. nov. from the Bark Beetle Ips typographus Have Genomic Potential to Aid in the Host Ecology.</title>
        <authorList>
            <person name="Peral-Aranega E."/>
            <person name="Saati-Santamaria Z."/>
            <person name="Kolarik M."/>
            <person name="Rivas R."/>
            <person name="Garcia-Fraile P."/>
        </authorList>
    </citation>
    <scope>NUCLEOTIDE SEQUENCE [LARGE SCALE GENOMIC DNA]</scope>
    <source>
        <strain evidence="1 2">CA3A</strain>
    </source>
</reference>
<dbReference type="EMBL" id="JAAOCA010000061">
    <property type="protein sequence ID" value="MBD1602271.1"/>
    <property type="molecule type" value="Genomic_DNA"/>
</dbReference>
<gene>
    <name evidence="1" type="ORF">HAQ05_26690</name>
</gene>
<organism evidence="1 2">
    <name type="scientific">Pseudomonas typographi</name>
    <dbReference type="NCBI Taxonomy" id="2715964"/>
    <lineage>
        <taxon>Bacteria</taxon>
        <taxon>Pseudomonadati</taxon>
        <taxon>Pseudomonadota</taxon>
        <taxon>Gammaproteobacteria</taxon>
        <taxon>Pseudomonadales</taxon>
        <taxon>Pseudomonadaceae</taxon>
        <taxon>Pseudomonas</taxon>
    </lineage>
</organism>
<dbReference type="Proteomes" id="UP000805841">
    <property type="component" value="Unassembled WGS sequence"/>
</dbReference>
<name>A0ABR7ZAB7_9PSED</name>
<protein>
    <recommendedName>
        <fullName evidence="3">Transposase</fullName>
    </recommendedName>
</protein>
<comment type="caution">
    <text evidence="1">The sequence shown here is derived from an EMBL/GenBank/DDBJ whole genome shotgun (WGS) entry which is preliminary data.</text>
</comment>
<sequence length="88" mass="9475">MSCLVSFQCTGPGGKVVQRGTAPKKPSLWNAQVWFILPCGDKFTHSITVPGQTVRGMIPYMEALFDSLAADHGNQVRAAGWTATSHGR</sequence>
<accession>A0ABR7ZAB7</accession>
<evidence type="ECO:0008006" key="3">
    <source>
        <dbReference type="Google" id="ProtNLM"/>
    </source>
</evidence>
<proteinExistence type="predicted"/>
<keyword evidence="2" id="KW-1185">Reference proteome</keyword>
<dbReference type="RefSeq" id="WP_190427054.1">
    <property type="nucleotide sequence ID" value="NZ_JAAOCA010000061.1"/>
</dbReference>
<evidence type="ECO:0000313" key="2">
    <source>
        <dbReference type="Proteomes" id="UP000805841"/>
    </source>
</evidence>
<evidence type="ECO:0000313" key="1">
    <source>
        <dbReference type="EMBL" id="MBD1602271.1"/>
    </source>
</evidence>